<keyword evidence="3 6" id="KW-1133">Transmembrane helix</keyword>
<keyword evidence="4 6" id="KW-0472">Membrane</keyword>
<sequence length="672" mass="74080">MSQRGGEELPSTPSEAFLTARESPSQNAQQTPECYFPIVGETTVNVDQEQDSSQQPTSTEPRAASSCNPTLPRGQLPNWREIKRRLQQVFKINHAAAQVACTIVLVSLFTLIRPIEEAYPSNTVYITIAAVVVTQPNQTASVRLFAQRLIGVIVAAILSLCVLGLDAIIPPKSCLDCSWKPYAIGVILFIFIYTTASVRESLPGQAYTTKLTDLTFVITLLGAYDDLLHNPDTPRYAPPLARMASMIIGTLLSLAGAFIFWPVRITLVHRVVTGNLFKDIAGYFHDLVHEGYLREPSQSVTPASPHRLETQWSSTSRTIAVEGGMDILGSEEAVTAQPLEGLPKRGIRAKLGWLLGKAPPSETEHRPAAPRPEQSDITSADSTTADQSILTLDDWERVIDDAVKREEEDIVKEFHEKTHPAAVHIIRTLEKERARLEASYQVEVRWTQSPHFVHIAPLDQVIRRLRLLFYQLAGLYSDRLITLRALSPRLLESAHLVGNTIMSEWLTAWTLDAAALMHAMAAQPLGDTESFHVSTYTTSLCNALTDLGDVVLWTTSQGTRVIGSAELSARLEVIVQEVIKRRDVLETHLLKLRTKLMNPSQGDDAPDPSHKGKEPCGCGKIVASKGVSEGQAPNESPPVLAFQYTTYVHLWEITEVVLSAARAVGRMINAYA</sequence>
<feature type="region of interest" description="Disordered" evidence="5">
    <location>
        <begin position="597"/>
        <end position="616"/>
    </location>
</feature>
<dbReference type="Proteomes" id="UP000053201">
    <property type="component" value="Unassembled WGS sequence"/>
</dbReference>
<proteinExistence type="predicted"/>
<organism evidence="8 9">
    <name type="scientific">Spizellomyces punctatus (strain DAOM BR117)</name>
    <dbReference type="NCBI Taxonomy" id="645134"/>
    <lineage>
        <taxon>Eukaryota</taxon>
        <taxon>Fungi</taxon>
        <taxon>Fungi incertae sedis</taxon>
        <taxon>Chytridiomycota</taxon>
        <taxon>Chytridiomycota incertae sedis</taxon>
        <taxon>Chytridiomycetes</taxon>
        <taxon>Spizellomycetales</taxon>
        <taxon>Spizellomycetaceae</taxon>
        <taxon>Spizellomyces</taxon>
    </lineage>
</organism>
<feature type="compositionally biased region" description="Polar residues" evidence="5">
    <location>
        <begin position="22"/>
        <end position="32"/>
    </location>
</feature>
<evidence type="ECO:0000259" key="7">
    <source>
        <dbReference type="Pfam" id="PF13515"/>
    </source>
</evidence>
<reference evidence="8 9" key="1">
    <citation type="submission" date="2009-08" db="EMBL/GenBank/DDBJ databases">
        <title>The Genome Sequence of Spizellomyces punctatus strain DAOM BR117.</title>
        <authorList>
            <consortium name="The Broad Institute Genome Sequencing Platform"/>
            <person name="Russ C."/>
            <person name="Cuomo C."/>
            <person name="Shea T."/>
            <person name="Young S.K."/>
            <person name="Zeng Q."/>
            <person name="Koehrsen M."/>
            <person name="Haas B."/>
            <person name="Borodovsky M."/>
            <person name="Guigo R."/>
            <person name="Alvarado L."/>
            <person name="Berlin A."/>
            <person name="Bochicchio J."/>
            <person name="Borenstein D."/>
            <person name="Chapman S."/>
            <person name="Chen Z."/>
            <person name="Engels R."/>
            <person name="Freedman E."/>
            <person name="Gellesch M."/>
            <person name="Goldberg J."/>
            <person name="Griggs A."/>
            <person name="Gujja S."/>
            <person name="Heiman D."/>
            <person name="Hepburn T."/>
            <person name="Howarth C."/>
            <person name="Jen D."/>
            <person name="Larson L."/>
            <person name="Lewis B."/>
            <person name="Mehta T."/>
            <person name="Park D."/>
            <person name="Pearson M."/>
            <person name="Roberts A."/>
            <person name="Saif S."/>
            <person name="Shenoy N."/>
            <person name="Sisk P."/>
            <person name="Stolte C."/>
            <person name="Sykes S."/>
            <person name="Thomson T."/>
            <person name="Walk T."/>
            <person name="White J."/>
            <person name="Yandava C."/>
            <person name="Burger G."/>
            <person name="Gray M.W."/>
            <person name="Holland P.W.H."/>
            <person name="King N."/>
            <person name="Lang F.B.F."/>
            <person name="Roger A.J."/>
            <person name="Ruiz-Trillo I."/>
            <person name="Lander E."/>
            <person name="Nusbaum C."/>
        </authorList>
    </citation>
    <scope>NUCLEOTIDE SEQUENCE [LARGE SCALE GENOMIC DNA]</scope>
    <source>
        <strain evidence="8 9">DAOM BR117</strain>
    </source>
</reference>
<evidence type="ECO:0000313" key="9">
    <source>
        <dbReference type="Proteomes" id="UP000053201"/>
    </source>
</evidence>
<gene>
    <name evidence="8" type="ORF">SPPG_00297</name>
</gene>
<dbReference type="Pfam" id="PF13515">
    <property type="entry name" value="FUSC_2"/>
    <property type="match status" value="1"/>
</dbReference>
<evidence type="ECO:0000313" key="8">
    <source>
        <dbReference type="EMBL" id="KND04576.1"/>
    </source>
</evidence>
<evidence type="ECO:0000256" key="4">
    <source>
        <dbReference type="ARBA" id="ARBA00023136"/>
    </source>
</evidence>
<name>A0A0L0HTC3_SPIPD</name>
<dbReference type="RefSeq" id="XP_016612615.1">
    <property type="nucleotide sequence ID" value="XM_016748625.1"/>
</dbReference>
<dbReference type="InterPro" id="IPR049453">
    <property type="entry name" value="Memb_transporter_dom"/>
</dbReference>
<comment type="subcellular location">
    <subcellularLocation>
        <location evidence="1">Membrane</location>
        <topology evidence="1">Multi-pass membrane protein</topology>
    </subcellularLocation>
</comment>
<feature type="transmembrane region" description="Helical" evidence="6">
    <location>
        <begin position="181"/>
        <end position="199"/>
    </location>
</feature>
<evidence type="ECO:0000256" key="3">
    <source>
        <dbReference type="ARBA" id="ARBA00022989"/>
    </source>
</evidence>
<feature type="region of interest" description="Disordered" evidence="5">
    <location>
        <begin position="358"/>
        <end position="385"/>
    </location>
</feature>
<dbReference type="GeneID" id="27684033"/>
<dbReference type="GO" id="GO:0016020">
    <property type="term" value="C:membrane"/>
    <property type="evidence" value="ECO:0007669"/>
    <property type="project" value="UniProtKB-SubCell"/>
</dbReference>
<feature type="region of interest" description="Disordered" evidence="5">
    <location>
        <begin position="1"/>
        <end position="75"/>
    </location>
</feature>
<keyword evidence="9" id="KW-1185">Reference proteome</keyword>
<feature type="transmembrane region" description="Helical" evidence="6">
    <location>
        <begin position="149"/>
        <end position="169"/>
    </location>
</feature>
<feature type="compositionally biased region" description="Polar residues" evidence="5">
    <location>
        <begin position="375"/>
        <end position="385"/>
    </location>
</feature>
<protein>
    <recommendedName>
        <fullName evidence="7">Integral membrane bound transporter domain-containing protein</fullName>
    </recommendedName>
</protein>
<evidence type="ECO:0000256" key="6">
    <source>
        <dbReference type="SAM" id="Phobius"/>
    </source>
</evidence>
<keyword evidence="2 6" id="KW-0812">Transmembrane</keyword>
<evidence type="ECO:0000256" key="5">
    <source>
        <dbReference type="SAM" id="MobiDB-lite"/>
    </source>
</evidence>
<feature type="domain" description="Integral membrane bound transporter" evidence="7">
    <location>
        <begin position="121"/>
        <end position="255"/>
    </location>
</feature>
<dbReference type="EMBL" id="KQ257450">
    <property type="protein sequence ID" value="KND04576.1"/>
    <property type="molecule type" value="Genomic_DNA"/>
</dbReference>
<evidence type="ECO:0000256" key="1">
    <source>
        <dbReference type="ARBA" id="ARBA00004141"/>
    </source>
</evidence>
<evidence type="ECO:0000256" key="2">
    <source>
        <dbReference type="ARBA" id="ARBA00022692"/>
    </source>
</evidence>
<feature type="transmembrane region" description="Helical" evidence="6">
    <location>
        <begin position="240"/>
        <end position="261"/>
    </location>
</feature>
<dbReference type="OrthoDB" id="68611at2759"/>
<accession>A0A0L0HTC3</accession>
<dbReference type="VEuPathDB" id="FungiDB:SPPG_00297"/>
<feature type="compositionally biased region" description="Polar residues" evidence="5">
    <location>
        <begin position="42"/>
        <end position="69"/>
    </location>
</feature>
<dbReference type="AlphaFoldDB" id="A0A0L0HTC3"/>